<dbReference type="InterPro" id="IPR008854">
    <property type="entry name" value="TPMT"/>
</dbReference>
<gene>
    <name evidence="5" type="ORF">NDR86_26800</name>
</gene>
<sequence length="238" mass="25752">MTDSDAQPEIDLTTVDFERGYRDGTLVEGVVMERMPWDTGQPQPMLVEYEAAGRISGEVLDVGCGPGDNAVFLAGRGYRVTGLDAAPTAIEMARARAAERGAQVEFAVADATVLAGYDGRFDTVVSSMLLHCLNPEQRRANVAALHRVLRPGGRLVLSCFPENSIARLYSPYPVAETELRELFSAPDWTLDGLRADRVTAVAPPAEALAAFRAGGFDPEVNEAGQMRLPTWVLEATRN</sequence>
<name>A0A9X2EA33_9NOCA</name>
<dbReference type="EMBL" id="JAMRXG010000013">
    <property type="protein sequence ID" value="MCM6777102.1"/>
    <property type="molecule type" value="Genomic_DNA"/>
</dbReference>
<dbReference type="CDD" id="cd02440">
    <property type="entry name" value="AdoMet_MTases"/>
    <property type="match status" value="1"/>
</dbReference>
<dbReference type="PROSITE" id="PS51585">
    <property type="entry name" value="SAM_MT_TPMT"/>
    <property type="match status" value="1"/>
</dbReference>
<dbReference type="Pfam" id="PF13649">
    <property type="entry name" value="Methyltransf_25"/>
    <property type="match status" value="1"/>
</dbReference>
<comment type="caution">
    <text evidence="5">The sequence shown here is derived from an EMBL/GenBank/DDBJ whole genome shotgun (WGS) entry which is preliminary data.</text>
</comment>
<organism evidence="5 6">
    <name type="scientific">Nocardia pulmonis</name>
    <dbReference type="NCBI Taxonomy" id="2951408"/>
    <lineage>
        <taxon>Bacteria</taxon>
        <taxon>Bacillati</taxon>
        <taxon>Actinomycetota</taxon>
        <taxon>Actinomycetes</taxon>
        <taxon>Mycobacteriales</taxon>
        <taxon>Nocardiaceae</taxon>
        <taxon>Nocardia</taxon>
    </lineage>
</organism>
<keyword evidence="2" id="KW-0808">Transferase</keyword>
<evidence type="ECO:0000256" key="1">
    <source>
        <dbReference type="ARBA" id="ARBA00022603"/>
    </source>
</evidence>
<feature type="domain" description="Methyltransferase" evidence="4">
    <location>
        <begin position="59"/>
        <end position="153"/>
    </location>
</feature>
<evidence type="ECO:0000259" key="4">
    <source>
        <dbReference type="Pfam" id="PF13649"/>
    </source>
</evidence>
<proteinExistence type="predicted"/>
<accession>A0A9X2EA33</accession>
<dbReference type="InterPro" id="IPR029063">
    <property type="entry name" value="SAM-dependent_MTases_sf"/>
</dbReference>
<evidence type="ECO:0000256" key="3">
    <source>
        <dbReference type="ARBA" id="ARBA00022691"/>
    </source>
</evidence>
<dbReference type="Proteomes" id="UP001139157">
    <property type="component" value="Unassembled WGS sequence"/>
</dbReference>
<evidence type="ECO:0000256" key="2">
    <source>
        <dbReference type="ARBA" id="ARBA00022679"/>
    </source>
</evidence>
<keyword evidence="3" id="KW-0949">S-adenosyl-L-methionine</keyword>
<keyword evidence="6" id="KW-1185">Reference proteome</keyword>
<dbReference type="SUPFAM" id="SSF53335">
    <property type="entry name" value="S-adenosyl-L-methionine-dependent methyltransferases"/>
    <property type="match status" value="1"/>
</dbReference>
<dbReference type="AlphaFoldDB" id="A0A9X2EA33"/>
<dbReference type="PANTHER" id="PTHR43464:SF19">
    <property type="entry name" value="UBIQUINONE BIOSYNTHESIS O-METHYLTRANSFERASE, MITOCHONDRIAL"/>
    <property type="match status" value="1"/>
</dbReference>
<evidence type="ECO:0000313" key="6">
    <source>
        <dbReference type="Proteomes" id="UP001139157"/>
    </source>
</evidence>
<dbReference type="InterPro" id="IPR041698">
    <property type="entry name" value="Methyltransf_25"/>
</dbReference>
<dbReference type="RefSeq" id="WP_251915863.1">
    <property type="nucleotide sequence ID" value="NZ_JAMRXG010000013.1"/>
</dbReference>
<reference evidence="5" key="1">
    <citation type="submission" date="2022-06" db="EMBL/GenBank/DDBJ databases">
        <title>Novel species in genus nocardia.</title>
        <authorList>
            <person name="Li F."/>
        </authorList>
    </citation>
    <scope>NUCLEOTIDE SEQUENCE</scope>
    <source>
        <strain evidence="5">CDC141</strain>
    </source>
</reference>
<dbReference type="Gene3D" id="3.40.50.150">
    <property type="entry name" value="Vaccinia Virus protein VP39"/>
    <property type="match status" value="1"/>
</dbReference>
<dbReference type="PANTHER" id="PTHR43464">
    <property type="entry name" value="METHYLTRANSFERASE"/>
    <property type="match status" value="1"/>
</dbReference>
<dbReference type="GO" id="GO:0008757">
    <property type="term" value="F:S-adenosylmethionine-dependent methyltransferase activity"/>
    <property type="evidence" value="ECO:0007669"/>
    <property type="project" value="InterPro"/>
</dbReference>
<dbReference type="GO" id="GO:0032259">
    <property type="term" value="P:methylation"/>
    <property type="evidence" value="ECO:0007669"/>
    <property type="project" value="UniProtKB-KW"/>
</dbReference>
<protein>
    <submittedName>
        <fullName evidence="5">Class I SAM-dependent methyltransferase</fullName>
    </submittedName>
</protein>
<evidence type="ECO:0000313" key="5">
    <source>
        <dbReference type="EMBL" id="MCM6777102.1"/>
    </source>
</evidence>
<keyword evidence="1 5" id="KW-0489">Methyltransferase</keyword>